<evidence type="ECO:0000313" key="6">
    <source>
        <dbReference type="Proteomes" id="UP000614610"/>
    </source>
</evidence>
<reference evidence="4 5" key="1">
    <citation type="submission" date="2019-06" db="EMBL/GenBank/DDBJ databases">
        <authorList>
            <person name="Palmer J.M."/>
        </authorList>
    </citation>
    <scope>NUCLEOTIDE SEQUENCE</scope>
    <source>
        <strain evidence="4">TWF679</strain>
        <strain evidence="3 5">TWF788</strain>
    </source>
</reference>
<evidence type="ECO:0000256" key="1">
    <source>
        <dbReference type="SAM" id="MobiDB-lite"/>
    </source>
</evidence>
<name>A0A6G1ME97_ORBOL</name>
<dbReference type="EMBL" id="WIWT01000019">
    <property type="protein sequence ID" value="KAF3215423.1"/>
    <property type="molecule type" value="Genomic_DNA"/>
</dbReference>
<protein>
    <submittedName>
        <fullName evidence="4">Uncharacterized protein</fullName>
    </submittedName>
</protein>
<evidence type="ECO:0000313" key="3">
    <source>
        <dbReference type="EMBL" id="KAF3189557.1"/>
    </source>
</evidence>
<dbReference type="OrthoDB" id="5373941at2759"/>
<organism evidence="4 6">
    <name type="scientific">Orbilia oligospora</name>
    <name type="common">Nematode-trapping fungus</name>
    <name type="synonym">Arthrobotrys oligospora</name>
    <dbReference type="NCBI Taxonomy" id="2813651"/>
    <lineage>
        <taxon>Eukaryota</taxon>
        <taxon>Fungi</taxon>
        <taxon>Dikarya</taxon>
        <taxon>Ascomycota</taxon>
        <taxon>Pezizomycotina</taxon>
        <taxon>Orbiliomycetes</taxon>
        <taxon>Orbiliales</taxon>
        <taxon>Orbiliaceae</taxon>
        <taxon>Orbilia</taxon>
    </lineage>
</organism>
<dbReference type="EMBL" id="JAABOE010000008">
    <property type="protein sequence ID" value="KAF3189557.1"/>
    <property type="molecule type" value="Genomic_DNA"/>
</dbReference>
<evidence type="ECO:0000313" key="4">
    <source>
        <dbReference type="EMBL" id="KAF3215423.1"/>
    </source>
</evidence>
<comment type="caution">
    <text evidence="4">The sequence shown here is derived from an EMBL/GenBank/DDBJ whole genome shotgun (WGS) entry which is preliminary data.</text>
</comment>
<dbReference type="Proteomes" id="UP000614610">
    <property type="component" value="Unassembled WGS sequence"/>
</dbReference>
<gene>
    <name evidence="4" type="ORF">TWF679_003945</name>
    <name evidence="3" type="ORF">TWF788_010632</name>
</gene>
<dbReference type="Proteomes" id="UP000479691">
    <property type="component" value="Unassembled WGS sequence"/>
</dbReference>
<keyword evidence="2" id="KW-0472">Membrane</keyword>
<evidence type="ECO:0000256" key="2">
    <source>
        <dbReference type="SAM" id="Phobius"/>
    </source>
</evidence>
<feature type="transmembrane region" description="Helical" evidence="2">
    <location>
        <begin position="242"/>
        <end position="272"/>
    </location>
</feature>
<accession>A0A6G1ME97</accession>
<keyword evidence="2" id="KW-1133">Transmembrane helix</keyword>
<dbReference type="AlphaFoldDB" id="A0A6G1ME97"/>
<evidence type="ECO:0000313" key="5">
    <source>
        <dbReference type="Proteomes" id="UP000479691"/>
    </source>
</evidence>
<keyword evidence="2" id="KW-0812">Transmembrane</keyword>
<proteinExistence type="predicted"/>
<feature type="region of interest" description="Disordered" evidence="1">
    <location>
        <begin position="447"/>
        <end position="475"/>
    </location>
</feature>
<sequence>MPLLLNQRVQGFGCPFSDFQYSTSKQGAPWLLSFETDNTSLIITNASHVSNLSSLCEIIPPSSQTPTIRTIITPTKNINPDSKSTPIEIPKVQSHGESKQIQRSIANRFRFVYRQFHQFLLHLVATPSKFQAASSLQAIFTFQTVKDWLSRLSFTSGMVPMPDDNFNDQIFGFLQRNWTVSPWFRDFIQNIVNQKLDADLPTYFTNLDPLWDLWDESQRAKELNSQLLAEPSLFAGIHTISFLWGVLIAGIFLIILIPIFLLALYCLFLAIYHCCGGKKRQIGKPYKRTLRTRDTTLGADPLAIWENAIIDPLPMSRKRVRTSDNRPIYLSQGSFSAKASEESMLLATDSAEDMLLPASPGSSSGSTVTAVRCSGLLGEENPANGGDISFSGSIDIADPDRWNSTDAPGAMDITTPPKRIEFVEGLSDPAFDSKFSDVWLVEAFTPASELPCNPGPGKSSTPARTVIADEAANQG</sequence>